<evidence type="ECO:0008006" key="12">
    <source>
        <dbReference type="Google" id="ProtNLM"/>
    </source>
</evidence>
<keyword evidence="11" id="KW-1185">Reference proteome</keyword>
<evidence type="ECO:0000256" key="4">
    <source>
        <dbReference type="ARBA" id="ARBA00022787"/>
    </source>
</evidence>
<organism evidence="10 11">
    <name type="scientific">Ostreobium quekettii</name>
    <dbReference type="NCBI Taxonomy" id="121088"/>
    <lineage>
        <taxon>Eukaryota</taxon>
        <taxon>Viridiplantae</taxon>
        <taxon>Chlorophyta</taxon>
        <taxon>core chlorophytes</taxon>
        <taxon>Ulvophyceae</taxon>
        <taxon>TCBD clade</taxon>
        <taxon>Bryopsidales</taxon>
        <taxon>Ostreobineae</taxon>
        <taxon>Ostreobiaceae</taxon>
        <taxon>Ostreobium</taxon>
    </lineage>
</organism>
<keyword evidence="6" id="KW-0496">Mitochondrion</keyword>
<accession>A0A8S1J5Q1</accession>
<comment type="similarity">
    <text evidence="2">Belongs to the metaxin family.</text>
</comment>
<name>A0A8S1J5Q1_9CHLO</name>
<evidence type="ECO:0000259" key="8">
    <source>
        <dbReference type="Pfam" id="PF10568"/>
    </source>
</evidence>
<keyword evidence="7" id="KW-0472">Membrane</keyword>
<dbReference type="CDD" id="cd03054">
    <property type="entry name" value="GST_N_Metaxin"/>
    <property type="match status" value="1"/>
</dbReference>
<gene>
    <name evidence="10" type="ORF">OSTQU699_LOCUS8119</name>
</gene>
<keyword evidence="3" id="KW-0813">Transport</keyword>
<dbReference type="GO" id="GO:0015031">
    <property type="term" value="P:protein transport"/>
    <property type="evidence" value="ECO:0007669"/>
    <property type="project" value="UniProtKB-KW"/>
</dbReference>
<evidence type="ECO:0000256" key="3">
    <source>
        <dbReference type="ARBA" id="ARBA00022448"/>
    </source>
</evidence>
<dbReference type="InterPro" id="IPR033468">
    <property type="entry name" value="Metaxin_GST"/>
</dbReference>
<dbReference type="PANTHER" id="PTHR12289">
    <property type="entry name" value="METAXIN RELATED"/>
    <property type="match status" value="1"/>
</dbReference>
<dbReference type="AlphaFoldDB" id="A0A8S1J5Q1"/>
<evidence type="ECO:0000256" key="1">
    <source>
        <dbReference type="ARBA" id="ARBA00004294"/>
    </source>
</evidence>
<reference evidence="10" key="1">
    <citation type="submission" date="2020-12" db="EMBL/GenBank/DDBJ databases">
        <authorList>
            <person name="Iha C."/>
        </authorList>
    </citation>
    <scope>NUCLEOTIDE SEQUENCE</scope>
</reference>
<evidence type="ECO:0000256" key="6">
    <source>
        <dbReference type="ARBA" id="ARBA00023128"/>
    </source>
</evidence>
<dbReference type="InterPro" id="IPR050931">
    <property type="entry name" value="Mito_Protein_Transport_Metaxin"/>
</dbReference>
<dbReference type="InterPro" id="IPR019564">
    <property type="entry name" value="Sam37/metaxin_N"/>
</dbReference>
<sequence>MNYVLHKWSAGWGLPSLSVGCIQVEAVLRFAGLNVYAQHSRLPGSSPTGQFPALEHDNDLVGAPVGTGDEGEFDAMRAVMEYIKGQGEDVDGHLTNAQRGELAGMVALVQVALEPATLYTTWIEPEGFKKYQKAYSGVLPWPLDHVVAWETRRAVVKKLEGISPQKIFEEAVAAIESIADFIEGQQSKGSYCFGDQPSSLDALMYGHLQYYRMAPVAAPILQRKVTANASLLRYLDSISSRFFQEEASPPPPRIIPEEADEEILSRWSMAAQGRRSDVPQSSDEGGRENVHLKKTAKWWLAFAGIMMAAYAFYHPPPIRVQYTDAMLDDDEDDDVDS</sequence>
<dbReference type="InterPro" id="IPR036282">
    <property type="entry name" value="Glutathione-S-Trfase_C_sf"/>
</dbReference>
<dbReference type="PROSITE" id="PS51257">
    <property type="entry name" value="PROKAR_LIPOPROTEIN"/>
    <property type="match status" value="1"/>
</dbReference>
<feature type="domain" description="Mitochondrial outer membrane transport complex Sam37/metaxin N-terminal" evidence="8">
    <location>
        <begin position="21"/>
        <end position="152"/>
    </location>
</feature>
<dbReference type="SUPFAM" id="SSF47616">
    <property type="entry name" value="GST C-terminal domain-like"/>
    <property type="match status" value="1"/>
</dbReference>
<dbReference type="GO" id="GO:0006626">
    <property type="term" value="P:protein targeting to mitochondrion"/>
    <property type="evidence" value="ECO:0007669"/>
    <property type="project" value="TreeGrafter"/>
</dbReference>
<proteinExistence type="inferred from homology"/>
<evidence type="ECO:0000256" key="2">
    <source>
        <dbReference type="ARBA" id="ARBA00009170"/>
    </source>
</evidence>
<evidence type="ECO:0000313" key="11">
    <source>
        <dbReference type="Proteomes" id="UP000708148"/>
    </source>
</evidence>
<dbReference type="Proteomes" id="UP000708148">
    <property type="component" value="Unassembled WGS sequence"/>
</dbReference>
<comment type="subcellular location">
    <subcellularLocation>
        <location evidence="1">Mitochondrion outer membrane</location>
    </subcellularLocation>
</comment>
<dbReference type="Pfam" id="PF10568">
    <property type="entry name" value="Tom37"/>
    <property type="match status" value="1"/>
</dbReference>
<evidence type="ECO:0000259" key="9">
    <source>
        <dbReference type="Pfam" id="PF17171"/>
    </source>
</evidence>
<dbReference type="PANTHER" id="PTHR12289:SF41">
    <property type="entry name" value="FAILED AXON CONNECTIONS-RELATED"/>
    <property type="match status" value="1"/>
</dbReference>
<comment type="caution">
    <text evidence="10">The sequence shown here is derived from an EMBL/GenBank/DDBJ whole genome shotgun (WGS) entry which is preliminary data.</text>
</comment>
<dbReference type="GO" id="GO:0001401">
    <property type="term" value="C:SAM complex"/>
    <property type="evidence" value="ECO:0007669"/>
    <property type="project" value="InterPro"/>
</dbReference>
<dbReference type="Pfam" id="PF17171">
    <property type="entry name" value="GST_C_6"/>
    <property type="match status" value="1"/>
</dbReference>
<evidence type="ECO:0000256" key="7">
    <source>
        <dbReference type="ARBA" id="ARBA00023136"/>
    </source>
</evidence>
<keyword evidence="5" id="KW-0653">Protein transport</keyword>
<dbReference type="EMBL" id="CAJHUC010001937">
    <property type="protein sequence ID" value="CAD7702762.1"/>
    <property type="molecule type" value="Genomic_DNA"/>
</dbReference>
<evidence type="ECO:0000313" key="10">
    <source>
        <dbReference type="EMBL" id="CAD7702762.1"/>
    </source>
</evidence>
<keyword evidence="4" id="KW-1000">Mitochondrion outer membrane</keyword>
<protein>
    <recommendedName>
        <fullName evidence="12">Metaxin</fullName>
    </recommendedName>
</protein>
<evidence type="ECO:0000256" key="5">
    <source>
        <dbReference type="ARBA" id="ARBA00022927"/>
    </source>
</evidence>
<feature type="domain" description="Metaxin glutathione S-transferase" evidence="9">
    <location>
        <begin position="190"/>
        <end position="238"/>
    </location>
</feature>
<dbReference type="OrthoDB" id="5835136at2759"/>